<feature type="domain" description="FecR protein" evidence="2">
    <location>
        <begin position="180"/>
        <end position="274"/>
    </location>
</feature>
<dbReference type="FunFam" id="2.60.120.1440:FF:000001">
    <property type="entry name" value="Putative anti-sigma factor"/>
    <property type="match status" value="1"/>
</dbReference>
<evidence type="ECO:0000259" key="3">
    <source>
        <dbReference type="Pfam" id="PF16344"/>
    </source>
</evidence>
<dbReference type="AlphaFoldDB" id="A0A4U1GI80"/>
<dbReference type="Gene3D" id="2.60.120.1440">
    <property type="match status" value="1"/>
</dbReference>
<dbReference type="Pfam" id="PF04773">
    <property type="entry name" value="FecR"/>
    <property type="match status" value="1"/>
</dbReference>
<keyword evidence="1" id="KW-1133">Transmembrane helix</keyword>
<keyword evidence="1" id="KW-0472">Membrane</keyword>
<dbReference type="InterPro" id="IPR032508">
    <property type="entry name" value="FecR_C"/>
</dbReference>
<accession>A0A4U1GI80</accession>
<organism evidence="4 5">
    <name type="scientific">Pedobacter hiemivivus</name>
    <dbReference type="NCBI Taxonomy" id="2530454"/>
    <lineage>
        <taxon>Bacteria</taxon>
        <taxon>Pseudomonadati</taxon>
        <taxon>Bacteroidota</taxon>
        <taxon>Sphingobacteriia</taxon>
        <taxon>Sphingobacteriales</taxon>
        <taxon>Sphingobacteriaceae</taxon>
        <taxon>Pedobacter</taxon>
    </lineage>
</organism>
<feature type="transmembrane region" description="Helical" evidence="1">
    <location>
        <begin position="75"/>
        <end position="96"/>
    </location>
</feature>
<dbReference type="InterPro" id="IPR012373">
    <property type="entry name" value="Ferrdict_sens_TM"/>
</dbReference>
<evidence type="ECO:0000313" key="4">
    <source>
        <dbReference type="EMBL" id="TKC63985.1"/>
    </source>
</evidence>
<evidence type="ECO:0000313" key="5">
    <source>
        <dbReference type="Proteomes" id="UP000309594"/>
    </source>
</evidence>
<dbReference type="InterPro" id="IPR006860">
    <property type="entry name" value="FecR"/>
</dbReference>
<gene>
    <name evidence="4" type="ORF">FBD94_06490</name>
</gene>
<dbReference type="PANTHER" id="PTHR30273">
    <property type="entry name" value="PERIPLASMIC SIGNAL SENSOR AND SIGMA FACTOR ACTIVATOR FECR-RELATED"/>
    <property type="match status" value="1"/>
</dbReference>
<evidence type="ECO:0000259" key="2">
    <source>
        <dbReference type="Pfam" id="PF04773"/>
    </source>
</evidence>
<name>A0A4U1GI80_9SPHI</name>
<evidence type="ECO:0000256" key="1">
    <source>
        <dbReference type="SAM" id="Phobius"/>
    </source>
</evidence>
<comment type="caution">
    <text evidence="4">The sequence shown here is derived from an EMBL/GenBank/DDBJ whole genome shotgun (WGS) entry which is preliminary data.</text>
</comment>
<keyword evidence="1" id="KW-0812">Transmembrane</keyword>
<proteinExistence type="predicted"/>
<feature type="domain" description="Protein FecR C-terminal" evidence="3">
    <location>
        <begin position="324"/>
        <end position="393"/>
    </location>
</feature>
<dbReference type="GO" id="GO:0016989">
    <property type="term" value="F:sigma factor antagonist activity"/>
    <property type="evidence" value="ECO:0007669"/>
    <property type="project" value="TreeGrafter"/>
</dbReference>
<dbReference type="Proteomes" id="UP000309594">
    <property type="component" value="Unassembled WGS sequence"/>
</dbReference>
<dbReference type="Pfam" id="PF16344">
    <property type="entry name" value="FecR_C"/>
    <property type="match status" value="1"/>
</dbReference>
<dbReference type="Gene3D" id="3.55.50.30">
    <property type="match status" value="1"/>
</dbReference>
<dbReference type="RefSeq" id="WP_136879535.1">
    <property type="nucleotide sequence ID" value="NZ_SWDX01000002.1"/>
</dbReference>
<dbReference type="EMBL" id="SWDX01000002">
    <property type="protein sequence ID" value="TKC63985.1"/>
    <property type="molecule type" value="Genomic_DNA"/>
</dbReference>
<sequence length="395" mass="43207">MQHQKPNFTLLDLARKWISGKITAGEKTEFDKWYDSFDDTSDELVSAETASAMNDRLKREIFAKAGIEMKKTVRLWLRIAAVAAAVATIVFGIWFYEITSSRKAFRNDELVMNDVAPGSNKATLTLASGKVIQLSNVKTGVDIDADSLKYNDGSLVQGDQKNTGAVSVPALGARGLLTASTPRGGTYIVTLPDGTKVWLNAASSLKFPAAFTGLPNRKVELTGEAYFEVSKDKAHPFIVKTTKQEVEVLGTHFNINSYEDEKSTKTTLLEGAVQVSLLGGGPDEGAASRNDVILKPNEQSTLTDSRIKVAKIDVGEVIAWKKGDFIFNDETLESVMRKVSRWYDVEVVYAEAAPKSFTIGGFVSRSKPISAVLELMEKTGNVKFKVIGRRIIVLP</sequence>
<reference evidence="4 5" key="1">
    <citation type="submission" date="2019-04" db="EMBL/GenBank/DDBJ databases">
        <title>Pedobacter sp. RP-1-16 sp. nov., isolated from Arctic soil.</title>
        <authorList>
            <person name="Dahal R.H."/>
            <person name="Kim D.-U."/>
        </authorList>
    </citation>
    <scope>NUCLEOTIDE SEQUENCE [LARGE SCALE GENOMIC DNA]</scope>
    <source>
        <strain evidence="4 5">RP-1-16</strain>
    </source>
</reference>
<protein>
    <submittedName>
        <fullName evidence="4">DUF4974 domain-containing protein</fullName>
    </submittedName>
</protein>
<dbReference type="PANTHER" id="PTHR30273:SF2">
    <property type="entry name" value="PROTEIN FECR"/>
    <property type="match status" value="1"/>
</dbReference>